<dbReference type="InterPro" id="IPR039421">
    <property type="entry name" value="Type_1_exporter"/>
</dbReference>
<dbReference type="PANTHER" id="PTHR24221">
    <property type="entry name" value="ATP-BINDING CASSETTE SUB-FAMILY B"/>
    <property type="match status" value="1"/>
</dbReference>
<dbReference type="RefSeq" id="WP_084007409.1">
    <property type="nucleotide sequence ID" value="NZ_CP012502.1"/>
</dbReference>
<sequence length="574" mass="63347">MMKKELNREAFVYPRRMFLLVLFTVLSGAVIIGQAYLIASLVDAVFLQEQALRDQWILMALLLGVFFARVVFSDLPFRIGIRTARDVKDRYRQKLLERMTAAEQRTDLTGKRISLYLDVVDELDSYFSSYFPQLIQTMVVPVMILITVFTQNIYSGLIMLITAPLIPVFMMLIGSQSEKKAGVQMAKLQSFSGHFLDTLKGVMSLKLLGQTSAQREVIREKSLAFREATMDVLKIAFLSALMLEILATIATAMIAVEVGLRLVFGHLTFQTAFFVLLMAPELYLPLKNLGASFHSGRNSIAAGEKLKDALEQPLPEVTWGREKLALQAPPALTLDNLNYYYPGNTNASLEGISATIPAGEHAAIIGVSGAGKSTLMNVMAGLTEAEEVDSYLVNGQRRCDWTEESWFQEIGYVSQHPYLFAGTVRSNLLMGKTGISGQVLNEAVRSAGLSDLLAELPDGLDAPVGEGGQGFSGGEKQRIALARVMIQKPKLLFFDEPTSGLDVITEKRMNETIAKLSEQSTVVTIAHRLRTIRQADRILVIDQGILAAEGTFDTLAAESQPFKRITGEVREGDE</sequence>
<feature type="domain" description="ABC transmembrane type-1" evidence="9">
    <location>
        <begin position="18"/>
        <end position="298"/>
    </location>
</feature>
<keyword evidence="11" id="KW-1185">Reference proteome</keyword>
<keyword evidence="6 7" id="KW-0472">Membrane</keyword>
<gene>
    <name evidence="10" type="primary">cydD-2</name>
    <name evidence="10" type="ORF">BBEV_2786</name>
</gene>
<dbReference type="CDD" id="cd18584">
    <property type="entry name" value="ABC_6TM_AarD_CydD"/>
    <property type="match status" value="1"/>
</dbReference>
<keyword evidence="5 7" id="KW-1133">Transmembrane helix</keyword>
<dbReference type="EMBL" id="CP012502">
    <property type="protein sequence ID" value="AOM84123.1"/>
    <property type="molecule type" value="Genomic_DNA"/>
</dbReference>
<dbReference type="InterPro" id="IPR011527">
    <property type="entry name" value="ABC1_TM_dom"/>
</dbReference>
<keyword evidence="4 10" id="KW-0067">ATP-binding</keyword>
<dbReference type="GO" id="GO:0140359">
    <property type="term" value="F:ABC-type transporter activity"/>
    <property type="evidence" value="ECO:0007669"/>
    <property type="project" value="InterPro"/>
</dbReference>
<dbReference type="Proteomes" id="UP000094463">
    <property type="component" value="Chromosome"/>
</dbReference>
<dbReference type="Pfam" id="PF00664">
    <property type="entry name" value="ABC_membrane"/>
    <property type="match status" value="1"/>
</dbReference>
<evidence type="ECO:0000256" key="6">
    <source>
        <dbReference type="ARBA" id="ARBA00023136"/>
    </source>
</evidence>
<evidence type="ECO:0000259" key="9">
    <source>
        <dbReference type="PROSITE" id="PS50929"/>
    </source>
</evidence>
<evidence type="ECO:0000313" key="11">
    <source>
        <dbReference type="Proteomes" id="UP000094463"/>
    </source>
</evidence>
<dbReference type="InterPro" id="IPR017871">
    <property type="entry name" value="ABC_transporter-like_CS"/>
</dbReference>
<dbReference type="InterPro" id="IPR003439">
    <property type="entry name" value="ABC_transporter-like_ATP-bd"/>
</dbReference>
<dbReference type="GO" id="GO:0042883">
    <property type="term" value="P:cysteine transport"/>
    <property type="evidence" value="ECO:0007669"/>
    <property type="project" value="InterPro"/>
</dbReference>
<evidence type="ECO:0000259" key="8">
    <source>
        <dbReference type="PROSITE" id="PS50893"/>
    </source>
</evidence>
<feature type="transmembrane region" description="Helical" evidence="7">
    <location>
        <begin position="262"/>
        <end position="284"/>
    </location>
</feature>
<dbReference type="InterPro" id="IPR027417">
    <property type="entry name" value="P-loop_NTPase"/>
</dbReference>
<dbReference type="PROSITE" id="PS00211">
    <property type="entry name" value="ABC_TRANSPORTER_1"/>
    <property type="match status" value="1"/>
</dbReference>
<dbReference type="KEGG" id="bbev:BBEV_2786"/>
<dbReference type="PATRIC" id="fig|632773.3.peg.2930"/>
<dbReference type="SUPFAM" id="SSF90123">
    <property type="entry name" value="ABC transporter transmembrane region"/>
    <property type="match status" value="1"/>
</dbReference>
<comment type="subcellular location">
    <subcellularLocation>
        <location evidence="1">Cell membrane</location>
        <topology evidence="1">Multi-pass membrane protein</topology>
    </subcellularLocation>
</comment>
<keyword evidence="3" id="KW-0547">Nucleotide-binding</keyword>
<accession>A0A1D7QYP2</accession>
<feature type="domain" description="ABC transporter" evidence="8">
    <location>
        <begin position="332"/>
        <end position="568"/>
    </location>
</feature>
<evidence type="ECO:0000313" key="10">
    <source>
        <dbReference type="EMBL" id="AOM84123.1"/>
    </source>
</evidence>
<evidence type="ECO:0000256" key="1">
    <source>
        <dbReference type="ARBA" id="ARBA00004651"/>
    </source>
</evidence>
<dbReference type="OrthoDB" id="9806127at2"/>
<dbReference type="Gene3D" id="3.40.50.300">
    <property type="entry name" value="P-loop containing nucleotide triphosphate hydrolases"/>
    <property type="match status" value="1"/>
</dbReference>
<dbReference type="PROSITE" id="PS50893">
    <property type="entry name" value="ABC_TRANSPORTER_2"/>
    <property type="match status" value="1"/>
</dbReference>
<proteinExistence type="predicted"/>
<feature type="transmembrane region" description="Helical" evidence="7">
    <location>
        <begin position="235"/>
        <end position="256"/>
    </location>
</feature>
<feature type="transmembrane region" description="Helical" evidence="7">
    <location>
        <begin position="156"/>
        <end position="175"/>
    </location>
</feature>
<evidence type="ECO:0000256" key="5">
    <source>
        <dbReference type="ARBA" id="ARBA00022989"/>
    </source>
</evidence>
<evidence type="ECO:0000256" key="2">
    <source>
        <dbReference type="ARBA" id="ARBA00022692"/>
    </source>
</evidence>
<dbReference type="InterPro" id="IPR014216">
    <property type="entry name" value="ABC_transptr_CydD"/>
</dbReference>
<dbReference type="GO" id="GO:0016887">
    <property type="term" value="F:ATP hydrolysis activity"/>
    <property type="evidence" value="ECO:0007669"/>
    <property type="project" value="InterPro"/>
</dbReference>
<feature type="transmembrane region" description="Helical" evidence="7">
    <location>
        <begin position="54"/>
        <end position="72"/>
    </location>
</feature>
<dbReference type="InterPro" id="IPR036640">
    <property type="entry name" value="ABC1_TM_sf"/>
</dbReference>
<dbReference type="Gene3D" id="1.20.1560.10">
    <property type="entry name" value="ABC transporter type 1, transmembrane domain"/>
    <property type="match status" value="1"/>
</dbReference>
<dbReference type="InterPro" id="IPR003593">
    <property type="entry name" value="AAA+_ATPase"/>
</dbReference>
<dbReference type="CDD" id="cd03228">
    <property type="entry name" value="ABCC_MRP_Like"/>
    <property type="match status" value="1"/>
</dbReference>
<protein>
    <submittedName>
        <fullName evidence="10">Transport ATP-binding protein CydD</fullName>
    </submittedName>
</protein>
<dbReference type="NCBIfam" id="TIGR02857">
    <property type="entry name" value="CydD"/>
    <property type="match status" value="1"/>
</dbReference>
<evidence type="ECO:0000256" key="4">
    <source>
        <dbReference type="ARBA" id="ARBA00022840"/>
    </source>
</evidence>
<dbReference type="STRING" id="632773.BBEV_2786"/>
<dbReference type="PROSITE" id="PS50929">
    <property type="entry name" value="ABC_TM1F"/>
    <property type="match status" value="1"/>
</dbReference>
<evidence type="ECO:0000256" key="3">
    <source>
        <dbReference type="ARBA" id="ARBA00022741"/>
    </source>
</evidence>
<name>A0A1D7QYP2_9BACI</name>
<dbReference type="SUPFAM" id="SSF52540">
    <property type="entry name" value="P-loop containing nucleoside triphosphate hydrolases"/>
    <property type="match status" value="1"/>
</dbReference>
<dbReference type="GO" id="GO:0005524">
    <property type="term" value="F:ATP binding"/>
    <property type="evidence" value="ECO:0007669"/>
    <property type="project" value="UniProtKB-KW"/>
</dbReference>
<dbReference type="GO" id="GO:0005886">
    <property type="term" value="C:plasma membrane"/>
    <property type="evidence" value="ECO:0007669"/>
    <property type="project" value="UniProtKB-SubCell"/>
</dbReference>
<dbReference type="AlphaFoldDB" id="A0A1D7QYP2"/>
<dbReference type="PANTHER" id="PTHR24221:SF590">
    <property type="entry name" value="COMPONENT LINKED WITH THE ASSEMBLY OF CYTOCHROME' TRANSPORT TRANSMEMBRANE ATP-BINDING PROTEIN ABC TRANSPORTER CYDD-RELATED"/>
    <property type="match status" value="1"/>
</dbReference>
<keyword evidence="2 7" id="KW-0812">Transmembrane</keyword>
<dbReference type="Pfam" id="PF00005">
    <property type="entry name" value="ABC_tran"/>
    <property type="match status" value="1"/>
</dbReference>
<reference evidence="10 11" key="1">
    <citation type="submission" date="2015-08" db="EMBL/GenBank/DDBJ databases">
        <title>The complete genome sequence of Bacillus beveridgei MLTeJB.</title>
        <authorList>
            <person name="Hanson T.E."/>
            <person name="Mesa C."/>
            <person name="Basesman S.M."/>
            <person name="Oremland R.S."/>
        </authorList>
    </citation>
    <scope>NUCLEOTIDE SEQUENCE [LARGE SCALE GENOMIC DNA]</scope>
    <source>
        <strain evidence="10 11">MLTeJB</strain>
    </source>
</reference>
<dbReference type="SMART" id="SM00382">
    <property type="entry name" value="AAA"/>
    <property type="match status" value="1"/>
</dbReference>
<organism evidence="10 11">
    <name type="scientific">Salisediminibacterium beveridgei</name>
    <dbReference type="NCBI Taxonomy" id="632773"/>
    <lineage>
        <taxon>Bacteria</taxon>
        <taxon>Bacillati</taxon>
        <taxon>Bacillota</taxon>
        <taxon>Bacilli</taxon>
        <taxon>Bacillales</taxon>
        <taxon>Bacillaceae</taxon>
        <taxon>Salisediminibacterium</taxon>
    </lineage>
</organism>
<evidence type="ECO:0000256" key="7">
    <source>
        <dbReference type="SAM" id="Phobius"/>
    </source>
</evidence>